<keyword evidence="9 22" id="KW-1133">Transmembrane helix</keyword>
<keyword evidence="12" id="KW-0325">Glycoprotein</keyword>
<evidence type="ECO:0000256" key="12">
    <source>
        <dbReference type="ARBA" id="ARBA00023180"/>
    </source>
</evidence>
<keyword evidence="11 20" id="KW-0472">Membrane</keyword>
<dbReference type="Proteomes" id="UP000499080">
    <property type="component" value="Unassembled WGS sequence"/>
</dbReference>
<dbReference type="InterPro" id="IPR048524">
    <property type="entry name" value="Lamp2-like_TM"/>
</dbReference>
<comment type="function">
    <text evidence="16">Plays a role in short-term synaptic plasticity in a subset of GABAergic neurons in the brain.</text>
</comment>
<dbReference type="GO" id="GO:0072594">
    <property type="term" value="P:establishment of protein localization to organelle"/>
    <property type="evidence" value="ECO:0007669"/>
    <property type="project" value="TreeGrafter"/>
</dbReference>
<evidence type="ECO:0000256" key="23">
    <source>
        <dbReference type="SAM" id="SignalP"/>
    </source>
</evidence>
<evidence type="ECO:0000256" key="15">
    <source>
        <dbReference type="ARBA" id="ARBA00029428"/>
    </source>
</evidence>
<dbReference type="GO" id="GO:0031902">
    <property type="term" value="C:late endosome membrane"/>
    <property type="evidence" value="ECO:0007669"/>
    <property type="project" value="TreeGrafter"/>
</dbReference>
<evidence type="ECO:0000256" key="16">
    <source>
        <dbReference type="ARBA" id="ARBA00053950"/>
    </source>
</evidence>
<dbReference type="InterPro" id="IPR048528">
    <property type="entry name" value="Lamp2-like_luminal"/>
</dbReference>
<feature type="transmembrane region" description="Helical" evidence="22">
    <location>
        <begin position="279"/>
        <end position="301"/>
    </location>
</feature>
<evidence type="ECO:0000256" key="7">
    <source>
        <dbReference type="ARBA" id="ARBA00022729"/>
    </source>
</evidence>
<dbReference type="Pfam" id="PF01299">
    <property type="entry name" value="Lamp2-like_luminal"/>
    <property type="match status" value="1"/>
</dbReference>
<keyword evidence="6 20" id="KW-0812">Transmembrane</keyword>
<evidence type="ECO:0000256" key="18">
    <source>
        <dbReference type="ARBA" id="ARBA00074379"/>
    </source>
</evidence>
<gene>
    <name evidence="26" type="primary">Lamp1</name>
    <name evidence="26" type="ORF">AVEN_54515_1</name>
</gene>
<evidence type="ECO:0000256" key="2">
    <source>
        <dbReference type="ARBA" id="ARBA00004158"/>
    </source>
</evidence>
<accession>A0A4Y2EKR2</accession>
<dbReference type="GO" id="GO:0005886">
    <property type="term" value="C:plasma membrane"/>
    <property type="evidence" value="ECO:0007669"/>
    <property type="project" value="UniProtKB-SubCell"/>
</dbReference>
<keyword evidence="27" id="KW-1185">Reference proteome</keyword>
<feature type="domain" description="Lysosome-associated membrane glycoprotein 2-like luminal" evidence="24">
    <location>
        <begin position="125"/>
        <end position="257"/>
    </location>
</feature>
<evidence type="ECO:0000256" key="4">
    <source>
        <dbReference type="ARBA" id="ARBA00004279"/>
    </source>
</evidence>
<reference evidence="26 27" key="1">
    <citation type="journal article" date="2019" name="Sci. Rep.">
        <title>Orb-weaving spider Araneus ventricosus genome elucidates the spidroin gene catalogue.</title>
        <authorList>
            <person name="Kono N."/>
            <person name="Nakamura H."/>
            <person name="Ohtoshi R."/>
            <person name="Moran D.A.P."/>
            <person name="Shinohara A."/>
            <person name="Yoshida Y."/>
            <person name="Fujiwara M."/>
            <person name="Mori M."/>
            <person name="Tomita M."/>
            <person name="Arakawa K."/>
        </authorList>
    </citation>
    <scope>NUCLEOTIDE SEQUENCE [LARGE SCALE GENOMIC DNA]</scope>
</reference>
<feature type="domain" description="Lysosome-associated membrane glycoprotein 2-like transmembrane" evidence="25">
    <location>
        <begin position="280"/>
        <end position="312"/>
    </location>
</feature>
<feature type="chain" id="PRO_5021193382" description="Lysosome-associated membrane glycoprotein 5" evidence="23">
    <location>
        <begin position="20"/>
        <end position="314"/>
    </location>
</feature>
<dbReference type="Pfam" id="PF21222">
    <property type="entry name" value="Lamp2_2nd"/>
    <property type="match status" value="1"/>
</dbReference>
<evidence type="ECO:0000256" key="5">
    <source>
        <dbReference type="ARBA" id="ARBA00009644"/>
    </source>
</evidence>
<dbReference type="Gene3D" id="2.40.160.110">
    <property type="match status" value="1"/>
</dbReference>
<evidence type="ECO:0000256" key="6">
    <source>
        <dbReference type="ARBA" id="ARBA00022692"/>
    </source>
</evidence>
<sequence length="314" mass="34007">MKLTSSLIFLIVLIAGGFCDSTVNPPTETTTTSVQTTTVTDTTSQQPDTTTVSPSTTTNTPTSSTEPPTTTMKPTTIPPTSSTEPPTTTIKPTTTSLPDTTTSPKPTTVPPVTTTKSPAPPTPVEGSWNVTEGNLTCIRADLKVRFAIPVKDHVEYIVLSPNATSSGSCKLSDTTQELQLEESEYTLMMIFEKDANNAYLKNVTFTYTLPDSTGMVYNDTKLFTVKLGNSYMCDSSNDINLKNVTMEVFRIHIQSFGSVGNKDFSRAEECEADNKVNDMVPIAVGIALLVLVVVVLVAYFVGRRRSRQKGYQSV</sequence>
<dbReference type="PANTHER" id="PTHR11506:SF35">
    <property type="entry name" value="LYSOSOME-ASSOCIATED MEMBRANE GLYCOPROTEIN 5"/>
    <property type="match status" value="1"/>
</dbReference>
<comment type="similarity">
    <text evidence="5 20">Belongs to the LAMP family.</text>
</comment>
<dbReference type="EMBL" id="BGPR01000618">
    <property type="protein sequence ID" value="GBM28738.1"/>
    <property type="molecule type" value="Genomic_DNA"/>
</dbReference>
<evidence type="ECO:0000256" key="9">
    <source>
        <dbReference type="ARBA" id="ARBA00022989"/>
    </source>
</evidence>
<name>A0A4Y2EKR2_ARAVE</name>
<evidence type="ECO:0000259" key="24">
    <source>
        <dbReference type="Pfam" id="PF01299"/>
    </source>
</evidence>
<keyword evidence="13" id="KW-0966">Cell projection</keyword>
<evidence type="ECO:0000256" key="22">
    <source>
        <dbReference type="SAM" id="Phobius"/>
    </source>
</evidence>
<evidence type="ECO:0000313" key="27">
    <source>
        <dbReference type="Proteomes" id="UP000499080"/>
    </source>
</evidence>
<comment type="caution">
    <text evidence="26">The sequence shown here is derived from an EMBL/GenBank/DDBJ whole genome shotgun (WGS) entry which is preliminary data.</text>
</comment>
<evidence type="ECO:0000259" key="25">
    <source>
        <dbReference type="Pfam" id="PF21222"/>
    </source>
</evidence>
<evidence type="ECO:0000256" key="13">
    <source>
        <dbReference type="ARBA" id="ARBA00023273"/>
    </source>
</evidence>
<proteinExistence type="inferred from homology"/>
<evidence type="ECO:0000256" key="19">
    <source>
        <dbReference type="ARBA" id="ARBA00076257"/>
    </source>
</evidence>
<evidence type="ECO:0000256" key="3">
    <source>
        <dbReference type="ARBA" id="ARBA00004172"/>
    </source>
</evidence>
<dbReference type="InterPro" id="IPR002000">
    <property type="entry name" value="Lysosome-assoc_membr_glycop"/>
</dbReference>
<evidence type="ECO:0000256" key="20">
    <source>
        <dbReference type="PROSITE-ProRule" id="PRU00740"/>
    </source>
</evidence>
<protein>
    <recommendedName>
        <fullName evidence="18">Lysosome-associated membrane glycoprotein 5</fullName>
    </recommendedName>
    <alternativeName>
        <fullName evidence="19">Lysosome-associated membrane protein 5</fullName>
    </alternativeName>
</protein>
<dbReference type="GO" id="GO:0005765">
    <property type="term" value="C:lysosomal membrane"/>
    <property type="evidence" value="ECO:0007669"/>
    <property type="project" value="TreeGrafter"/>
</dbReference>
<comment type="subcellular location">
    <subcellularLocation>
        <location evidence="4">Cell projection</location>
        <location evidence="4">Dendrite</location>
    </subcellularLocation>
    <subcellularLocation>
        <location evidence="17">Cell projection</location>
        <location evidence="17">Growth cone membrane</location>
        <topology evidence="17">Single-pass type I membrane protein</topology>
    </subcellularLocation>
    <subcellularLocation>
        <location evidence="15">Cytoplasmic vesicle</location>
        <location evidence="15">Secretory vesicle</location>
        <location evidence="15">Synaptic vesicle membrane</location>
        <topology evidence="15">Single-pass type I membrane protein</topology>
    </subcellularLocation>
    <subcellularLocation>
        <location evidence="2">Early endosome membrane</location>
        <topology evidence="2">Single-pass type I membrane protein</topology>
    </subcellularLocation>
    <subcellularLocation>
        <location evidence="1">Endoplasmic reticulum-Golgi intermediate compartment membrane</location>
        <topology evidence="1">Single-pass type I membrane protein</topology>
    </subcellularLocation>
    <subcellularLocation>
        <location evidence="20">Membrane</location>
        <topology evidence="20">Single-pass type I membrane protein</topology>
    </subcellularLocation>
    <subcellularLocation>
        <location evidence="3">Recycling endosome</location>
    </subcellularLocation>
</comment>
<evidence type="ECO:0000313" key="26">
    <source>
        <dbReference type="EMBL" id="GBM28738.1"/>
    </source>
</evidence>
<evidence type="ECO:0000256" key="11">
    <source>
        <dbReference type="ARBA" id="ARBA00023136"/>
    </source>
</evidence>
<keyword evidence="8" id="KW-0967">Endosome</keyword>
<evidence type="ECO:0000256" key="1">
    <source>
        <dbReference type="ARBA" id="ARBA00004151"/>
    </source>
</evidence>
<evidence type="ECO:0000256" key="10">
    <source>
        <dbReference type="ARBA" id="ARBA00023018"/>
    </source>
</evidence>
<dbReference type="OrthoDB" id="6232933at2759"/>
<feature type="compositionally biased region" description="Low complexity" evidence="21">
    <location>
        <begin position="21"/>
        <end position="117"/>
    </location>
</feature>
<dbReference type="AlphaFoldDB" id="A0A4Y2EKR2"/>
<evidence type="ECO:0000256" key="17">
    <source>
        <dbReference type="ARBA" id="ARBA00060492"/>
    </source>
</evidence>
<feature type="disulfide bond" evidence="20">
    <location>
        <begin position="233"/>
        <end position="270"/>
    </location>
</feature>
<dbReference type="PRINTS" id="PR00336">
    <property type="entry name" value="LYSASSOCTDMP"/>
</dbReference>
<keyword evidence="20" id="KW-1015">Disulfide bond</keyword>
<dbReference type="PROSITE" id="PS51407">
    <property type="entry name" value="LAMP_3"/>
    <property type="match status" value="1"/>
</dbReference>
<feature type="region of interest" description="Disordered" evidence="21">
    <location>
        <begin position="21"/>
        <end position="127"/>
    </location>
</feature>
<evidence type="ECO:0000256" key="8">
    <source>
        <dbReference type="ARBA" id="ARBA00022753"/>
    </source>
</evidence>
<organism evidence="26 27">
    <name type="scientific">Araneus ventricosus</name>
    <name type="common">Orbweaver spider</name>
    <name type="synonym">Epeira ventricosa</name>
    <dbReference type="NCBI Taxonomy" id="182803"/>
    <lineage>
        <taxon>Eukaryota</taxon>
        <taxon>Metazoa</taxon>
        <taxon>Ecdysozoa</taxon>
        <taxon>Arthropoda</taxon>
        <taxon>Chelicerata</taxon>
        <taxon>Arachnida</taxon>
        <taxon>Araneae</taxon>
        <taxon>Araneomorphae</taxon>
        <taxon>Entelegynae</taxon>
        <taxon>Araneoidea</taxon>
        <taxon>Araneidae</taxon>
        <taxon>Araneus</taxon>
    </lineage>
</organism>
<keyword evidence="10" id="KW-0770">Synapse</keyword>
<dbReference type="PANTHER" id="PTHR11506">
    <property type="entry name" value="LYSOSOME-ASSOCIATED MEMBRANE GLYCOPROTEIN"/>
    <property type="match status" value="1"/>
</dbReference>
<feature type="signal peptide" evidence="23">
    <location>
        <begin position="1"/>
        <end position="19"/>
    </location>
</feature>
<evidence type="ECO:0000256" key="21">
    <source>
        <dbReference type="SAM" id="MobiDB-lite"/>
    </source>
</evidence>
<keyword evidence="7 23" id="KW-0732">Signal</keyword>
<keyword evidence="14" id="KW-0968">Cytoplasmic vesicle</keyword>
<comment type="caution">
    <text evidence="20">Lacks conserved residue(s) required for the propagation of feature annotation.</text>
</comment>
<evidence type="ECO:0000256" key="14">
    <source>
        <dbReference type="ARBA" id="ARBA00023329"/>
    </source>
</evidence>